<name>A0A1W5D447_9LECA</name>
<feature type="region of interest" description="Disordered" evidence="1">
    <location>
        <begin position="581"/>
        <end position="608"/>
    </location>
</feature>
<feature type="region of interest" description="Disordered" evidence="1">
    <location>
        <begin position="895"/>
        <end position="1023"/>
    </location>
</feature>
<feature type="compositionally biased region" description="Basic and acidic residues" evidence="1">
    <location>
        <begin position="283"/>
        <end position="304"/>
    </location>
</feature>
<keyword evidence="3" id="KW-1185">Reference proteome</keyword>
<feature type="region of interest" description="Disordered" evidence="1">
    <location>
        <begin position="1"/>
        <end position="25"/>
    </location>
</feature>
<feature type="compositionally biased region" description="Basic and acidic residues" evidence="1">
    <location>
        <begin position="1117"/>
        <end position="1127"/>
    </location>
</feature>
<evidence type="ECO:0000256" key="1">
    <source>
        <dbReference type="SAM" id="MobiDB-lite"/>
    </source>
</evidence>
<accession>A0A1W5D447</accession>
<feature type="region of interest" description="Disordered" evidence="1">
    <location>
        <begin position="176"/>
        <end position="198"/>
    </location>
</feature>
<evidence type="ECO:0000313" key="3">
    <source>
        <dbReference type="Proteomes" id="UP000192927"/>
    </source>
</evidence>
<dbReference type="EMBL" id="FWEW01001916">
    <property type="protein sequence ID" value="SLM37811.1"/>
    <property type="molecule type" value="Genomic_DNA"/>
</dbReference>
<evidence type="ECO:0000313" key="2">
    <source>
        <dbReference type="EMBL" id="SLM37811.1"/>
    </source>
</evidence>
<dbReference type="Proteomes" id="UP000192927">
    <property type="component" value="Unassembled WGS sequence"/>
</dbReference>
<proteinExistence type="predicted"/>
<feature type="compositionally biased region" description="Basic and acidic residues" evidence="1">
    <location>
        <begin position="895"/>
        <end position="918"/>
    </location>
</feature>
<feature type="region of interest" description="Disordered" evidence="1">
    <location>
        <begin position="1117"/>
        <end position="1159"/>
    </location>
</feature>
<dbReference type="AlphaFoldDB" id="A0A1W5D447"/>
<reference evidence="3" key="1">
    <citation type="submission" date="2017-03" db="EMBL/GenBank/DDBJ databases">
        <authorList>
            <person name="Sharma R."/>
            <person name="Thines M."/>
        </authorList>
    </citation>
    <scope>NUCLEOTIDE SEQUENCE [LARGE SCALE GENOMIC DNA]</scope>
</reference>
<sequence length="1250" mass="142216">MKNKLQNNTGVEDRNTEHRTSYKKPNGVVKFDAEGSMWYREPYENDESAWKRAIWHDNIRDWLIEFTDRNGAYAHGRKKGDLENDVTSFHREHASWGYEIPSRPDILFQFEPLQRTDPEYKIGPWIHRGCIVLDADNHPVRNFKEIPLTCSTKIEPWLQETLRRMHSKITANDFRARMPRDPTGQGLRDSNGEWKGGGKDPLLSAATYDFQMTRFRQKHRCISWVVRGGGTAFRDYLWSIMTPEMRANNTTRGLGDVVDRGELAKMSLANKGKHLSRAGSRAISDDERKKRLTKEKARAAKFDQRQAAQNAPSFRKRKRADPATNNGNESVRPVLTKPVLSRTTRLFAESDQSAEEYGFYYNNKGDLESHHDGWKDRYEQYYEGDEESTDLHESAGNHVYFQSPSVSMRPPKKARTEGVLQEKTLEAFDEGANYIAQPLAWSGKYTSSLVLPKISSEGTTDTLAALTENDDNIETYGGGDISQVTELNDGSRFLNKTPPTQAHKLLIHHLLQPSKEQYTSLTSQVPPGVDSNMSYLWQYGELSASLTQWWRSNGRKSMSEDKFSIVGLTIKGVNTSIYKPTVINEGHPDERIQSQGKESNYDNEDQVASNNDLGQTAQKGLQQRPGRPGFRHGQGPGTIKWENGKMYWQEIRPDEESEELWPVYHKDLRDELIALATAKGHYDYEHRRGLADNDVTSFHPDQKTWLIEDRQLRPKILFRFERLELEDPTYVVPDWYHNGKLVLEFPSNRPIRRFRNIPDTCSSELEGGIMEAIEREDSKIENSDFLARMPPEILIAKNGKEGWAPCYKKNALSARMRRFRQKAGCIVWGPRVGSNKIREFLLTLLPQECKEANSTENFRDLYPYEIKELMLLNAGTFPSRGNNRAVDERTRAIRQEKAKMSFENSKKAFEAGNKTEQHKSRKRKQRSTSAEDIEDGTEEPRSTGLASDTQSGVSTRRSKPSALSSSAAVDSRRPAATSHASTPMRRPYTTTVTREEPATVQRRTRSSGNLQARKFYELGSDDDESDGLDVYAEESNDLKSGYSTIRKGRSRRKVVQNEIATAESDVDDVVHVAFKRRKLGCPQSLGKVAARLPHHQDADNGFATELNVEVPALVDTGEKGYDNKTSKLPDAATSPNVPHHGADDSSDTDESSYEHTDNEFITPDCSTFFPRTWDEVQAMSEAMQPTRDQFLALTGQSAPAANIWDSYFSQWGHLQSKFNEIWTQRNGFENLPLLVALGPWTGGIFNWRSA</sequence>
<protein>
    <submittedName>
        <fullName evidence="2">Uncharacterized protein</fullName>
    </submittedName>
</protein>
<organism evidence="2 3">
    <name type="scientific">Lasallia pustulata</name>
    <dbReference type="NCBI Taxonomy" id="136370"/>
    <lineage>
        <taxon>Eukaryota</taxon>
        <taxon>Fungi</taxon>
        <taxon>Dikarya</taxon>
        <taxon>Ascomycota</taxon>
        <taxon>Pezizomycotina</taxon>
        <taxon>Lecanoromycetes</taxon>
        <taxon>OSLEUM clade</taxon>
        <taxon>Umbilicariomycetidae</taxon>
        <taxon>Umbilicariales</taxon>
        <taxon>Umbilicariaceae</taxon>
        <taxon>Lasallia</taxon>
    </lineage>
</organism>
<feature type="compositionally biased region" description="Polar residues" evidence="1">
    <location>
        <begin position="944"/>
        <end position="968"/>
    </location>
</feature>
<feature type="compositionally biased region" description="Basic and acidic residues" evidence="1">
    <location>
        <begin position="11"/>
        <end position="20"/>
    </location>
</feature>
<feature type="compositionally biased region" description="Polar residues" evidence="1">
    <location>
        <begin position="1"/>
        <end position="10"/>
    </location>
</feature>
<feature type="region of interest" description="Disordered" evidence="1">
    <location>
        <begin position="269"/>
        <end position="331"/>
    </location>
</feature>
<feature type="region of interest" description="Disordered" evidence="1">
    <location>
        <begin position="617"/>
        <end position="636"/>
    </location>
</feature>